<dbReference type="OrthoDB" id="2571149at2759"/>
<evidence type="ECO:0000313" key="2">
    <source>
        <dbReference type="EMBL" id="TFL06778.1"/>
    </source>
</evidence>
<feature type="region of interest" description="Disordered" evidence="1">
    <location>
        <begin position="299"/>
        <end position="322"/>
    </location>
</feature>
<dbReference type="AlphaFoldDB" id="A0A5C3QZK9"/>
<proteinExistence type="predicted"/>
<protein>
    <submittedName>
        <fullName evidence="2">Uncharacterized protein</fullName>
    </submittedName>
</protein>
<organism evidence="2 3">
    <name type="scientific">Pterulicium gracile</name>
    <dbReference type="NCBI Taxonomy" id="1884261"/>
    <lineage>
        <taxon>Eukaryota</taxon>
        <taxon>Fungi</taxon>
        <taxon>Dikarya</taxon>
        <taxon>Basidiomycota</taxon>
        <taxon>Agaricomycotina</taxon>
        <taxon>Agaricomycetes</taxon>
        <taxon>Agaricomycetidae</taxon>
        <taxon>Agaricales</taxon>
        <taxon>Pleurotineae</taxon>
        <taxon>Pterulaceae</taxon>
        <taxon>Pterulicium</taxon>
    </lineage>
</organism>
<gene>
    <name evidence="2" type="ORF">BDV98DRAFT_164273</name>
</gene>
<evidence type="ECO:0000256" key="1">
    <source>
        <dbReference type="SAM" id="MobiDB-lite"/>
    </source>
</evidence>
<accession>A0A5C3QZK9</accession>
<dbReference type="STRING" id="1884261.A0A5C3QZK9"/>
<evidence type="ECO:0000313" key="3">
    <source>
        <dbReference type="Proteomes" id="UP000305067"/>
    </source>
</evidence>
<name>A0A5C3QZK9_9AGAR</name>
<keyword evidence="3" id="KW-1185">Reference proteome</keyword>
<dbReference type="EMBL" id="ML178815">
    <property type="protein sequence ID" value="TFL06778.1"/>
    <property type="molecule type" value="Genomic_DNA"/>
</dbReference>
<dbReference type="Proteomes" id="UP000305067">
    <property type="component" value="Unassembled WGS sequence"/>
</dbReference>
<sequence length="391" mass="45928">MLVSHLSHEPDPSPSSSTFRAQLAKSVSANRHIRPRAPFWRLPVHTIPTLWTLYRGLLRNAPTANISFRVKTLLKENKHLTAPQDAAERLKQGYRWLELFRECKSGNERAQAICSRFDRLIGVRREKEYWNHLLYVERKWLEKMRNRPIMTGGLLRASYNNAPLPRLKPQPLAITMMLYKRRSKREPRLSKINWINEWTSDLHHESKFEGGLLGPESVYSNAPGPPGAEKSNYDVWVNRARQDRQYFVDLLEGDNRRITSPVPETLVLALKAARTEKIRNKTHERERERSGEVLRSTLQRRRRGVPAETRRQLSPARRRLDRVSREEGEVGFVRKVKADLGMRIKDDLTWRKEKEFSLARREEMQATAEDYHREFWRRQVADSESQTSKPA</sequence>
<reference evidence="2 3" key="1">
    <citation type="journal article" date="2019" name="Nat. Ecol. Evol.">
        <title>Megaphylogeny resolves global patterns of mushroom evolution.</title>
        <authorList>
            <person name="Varga T."/>
            <person name="Krizsan K."/>
            <person name="Foldi C."/>
            <person name="Dima B."/>
            <person name="Sanchez-Garcia M."/>
            <person name="Sanchez-Ramirez S."/>
            <person name="Szollosi G.J."/>
            <person name="Szarkandi J.G."/>
            <person name="Papp V."/>
            <person name="Albert L."/>
            <person name="Andreopoulos W."/>
            <person name="Angelini C."/>
            <person name="Antonin V."/>
            <person name="Barry K.W."/>
            <person name="Bougher N.L."/>
            <person name="Buchanan P."/>
            <person name="Buyck B."/>
            <person name="Bense V."/>
            <person name="Catcheside P."/>
            <person name="Chovatia M."/>
            <person name="Cooper J."/>
            <person name="Damon W."/>
            <person name="Desjardin D."/>
            <person name="Finy P."/>
            <person name="Geml J."/>
            <person name="Haridas S."/>
            <person name="Hughes K."/>
            <person name="Justo A."/>
            <person name="Karasinski D."/>
            <person name="Kautmanova I."/>
            <person name="Kiss B."/>
            <person name="Kocsube S."/>
            <person name="Kotiranta H."/>
            <person name="LaButti K.M."/>
            <person name="Lechner B.E."/>
            <person name="Liimatainen K."/>
            <person name="Lipzen A."/>
            <person name="Lukacs Z."/>
            <person name="Mihaltcheva S."/>
            <person name="Morgado L.N."/>
            <person name="Niskanen T."/>
            <person name="Noordeloos M.E."/>
            <person name="Ohm R.A."/>
            <person name="Ortiz-Santana B."/>
            <person name="Ovrebo C."/>
            <person name="Racz N."/>
            <person name="Riley R."/>
            <person name="Savchenko A."/>
            <person name="Shiryaev A."/>
            <person name="Soop K."/>
            <person name="Spirin V."/>
            <person name="Szebenyi C."/>
            <person name="Tomsovsky M."/>
            <person name="Tulloss R.E."/>
            <person name="Uehling J."/>
            <person name="Grigoriev I.V."/>
            <person name="Vagvolgyi C."/>
            <person name="Papp T."/>
            <person name="Martin F.M."/>
            <person name="Miettinen O."/>
            <person name="Hibbett D.S."/>
            <person name="Nagy L.G."/>
        </authorList>
    </citation>
    <scope>NUCLEOTIDE SEQUENCE [LARGE SCALE GENOMIC DNA]</scope>
    <source>
        <strain evidence="2 3">CBS 309.79</strain>
    </source>
</reference>